<dbReference type="InterPro" id="IPR020846">
    <property type="entry name" value="MFS_dom"/>
</dbReference>
<evidence type="ECO:0000256" key="6">
    <source>
        <dbReference type="ARBA" id="ARBA00023136"/>
    </source>
</evidence>
<keyword evidence="6 7" id="KW-0472">Membrane</keyword>
<dbReference type="Proteomes" id="UP000215223">
    <property type="component" value="Unassembled WGS sequence"/>
</dbReference>
<feature type="transmembrane region" description="Helical" evidence="7">
    <location>
        <begin position="241"/>
        <end position="259"/>
    </location>
</feature>
<evidence type="ECO:0000256" key="5">
    <source>
        <dbReference type="ARBA" id="ARBA00022989"/>
    </source>
</evidence>
<dbReference type="OrthoDB" id="4325372at2"/>
<sequence>MCRTRGLRGWLNPRIGKRRSGLSRSHDPRSVLVTKQVPRVEELGAGFTPRLWWTLILLAAAVALDVGSVAVVNPALPDIGRDLRMDDALLQWTMTGYGITFAGCLLFGGRLADVFSRRLVLAAGIGVFAVGALAPVVVPTAEVLIAARAAQGMGAALSVPAAMALLFQVFPPGRLRNRALGIYTAVGAASFGVGLVLGGVLTSAFGWHAVFAFSAVMSVLVLLGIRPLLPSSVGDRRPVDLPGAAMVTAGLLAGIFAVTRAGEVGLSDTGTIVSALLALLLLAGFVAWERRAPEPLFSVGILRSRPVRAATLAGALFFFALNGVLFFAPLYMQGMLGYTPLQSGLAVLPMSLLVAVFSNVAGRLLSRFGQRRVLVAGLVLLAAGVALWLRTPLDGDYLTHILPGVAVMAIGQGLAYTALTAASLTGVPGARHGVAGAFNITAQQVGSSVGIAALVAFASALSGSGEQADRLSTYHAVYLVISCVVIVGALVTAALFGRRADDRAPEVGTPVTG</sequence>
<feature type="transmembrane region" description="Helical" evidence="7">
    <location>
        <begin position="150"/>
        <end position="170"/>
    </location>
</feature>
<dbReference type="GO" id="GO:0005886">
    <property type="term" value="C:plasma membrane"/>
    <property type="evidence" value="ECO:0007669"/>
    <property type="project" value="UniProtKB-SubCell"/>
</dbReference>
<feature type="transmembrane region" description="Helical" evidence="7">
    <location>
        <begin position="373"/>
        <end position="389"/>
    </location>
</feature>
<dbReference type="Gene3D" id="1.20.1250.20">
    <property type="entry name" value="MFS general substrate transporter like domains"/>
    <property type="match status" value="1"/>
</dbReference>
<feature type="transmembrane region" description="Helical" evidence="7">
    <location>
        <begin position="182"/>
        <end position="201"/>
    </location>
</feature>
<evidence type="ECO:0000313" key="9">
    <source>
        <dbReference type="EMBL" id="OXM49132.1"/>
    </source>
</evidence>
<feature type="transmembrane region" description="Helical" evidence="7">
    <location>
        <begin position="309"/>
        <end position="331"/>
    </location>
</feature>
<comment type="subcellular location">
    <subcellularLocation>
        <location evidence="1">Cell membrane</location>
        <topology evidence="1">Multi-pass membrane protein</topology>
    </subcellularLocation>
</comment>
<feature type="transmembrane region" description="Helical" evidence="7">
    <location>
        <begin position="51"/>
        <end position="76"/>
    </location>
</feature>
<protein>
    <submittedName>
        <fullName evidence="9">MFS transporter</fullName>
    </submittedName>
</protein>
<keyword evidence="4 7" id="KW-0812">Transmembrane</keyword>
<evidence type="ECO:0000313" key="10">
    <source>
        <dbReference type="Proteomes" id="UP000215223"/>
    </source>
</evidence>
<evidence type="ECO:0000256" key="3">
    <source>
        <dbReference type="ARBA" id="ARBA00022475"/>
    </source>
</evidence>
<evidence type="ECO:0000259" key="8">
    <source>
        <dbReference type="PROSITE" id="PS50850"/>
    </source>
</evidence>
<proteinExistence type="predicted"/>
<dbReference type="PANTHER" id="PTHR42718:SF46">
    <property type="entry name" value="BLR6921 PROTEIN"/>
    <property type="match status" value="1"/>
</dbReference>
<evidence type="ECO:0000256" key="1">
    <source>
        <dbReference type="ARBA" id="ARBA00004651"/>
    </source>
</evidence>
<feature type="transmembrane region" description="Helical" evidence="7">
    <location>
        <begin position="271"/>
        <end position="288"/>
    </location>
</feature>
<name>A0A229RR22_9PSEU</name>
<dbReference type="EMBL" id="NMQT01000115">
    <property type="protein sequence ID" value="OXM49132.1"/>
    <property type="molecule type" value="Genomic_DNA"/>
</dbReference>
<dbReference type="SUPFAM" id="SSF103473">
    <property type="entry name" value="MFS general substrate transporter"/>
    <property type="match status" value="1"/>
</dbReference>
<evidence type="ECO:0000256" key="7">
    <source>
        <dbReference type="SAM" id="Phobius"/>
    </source>
</evidence>
<comment type="caution">
    <text evidence="9">The sequence shown here is derived from an EMBL/GenBank/DDBJ whole genome shotgun (WGS) entry which is preliminary data.</text>
</comment>
<organism evidence="9 10">
    <name type="scientific">Amycolatopsis thailandensis</name>
    <dbReference type="NCBI Taxonomy" id="589330"/>
    <lineage>
        <taxon>Bacteria</taxon>
        <taxon>Bacillati</taxon>
        <taxon>Actinomycetota</taxon>
        <taxon>Actinomycetes</taxon>
        <taxon>Pseudonocardiales</taxon>
        <taxon>Pseudonocardiaceae</taxon>
        <taxon>Amycolatopsis</taxon>
    </lineage>
</organism>
<dbReference type="InterPro" id="IPR036259">
    <property type="entry name" value="MFS_trans_sf"/>
</dbReference>
<dbReference type="CDD" id="cd17321">
    <property type="entry name" value="MFS_MMR_MDR_like"/>
    <property type="match status" value="1"/>
</dbReference>
<dbReference type="Pfam" id="PF07690">
    <property type="entry name" value="MFS_1"/>
    <property type="match status" value="1"/>
</dbReference>
<reference evidence="9 10" key="1">
    <citation type="submission" date="2017-07" db="EMBL/GenBank/DDBJ databases">
        <title>Amycolatopsis thailandensis Genome sequencing and assembly.</title>
        <authorList>
            <person name="Kaur N."/>
            <person name="Mayilraj S."/>
        </authorList>
    </citation>
    <scope>NUCLEOTIDE SEQUENCE [LARGE SCALE GENOMIC DNA]</scope>
    <source>
        <strain evidence="9 10">JCM 16380</strain>
    </source>
</reference>
<gene>
    <name evidence="9" type="ORF">CFP71_30730</name>
</gene>
<feature type="domain" description="Major facilitator superfamily (MFS) profile" evidence="8">
    <location>
        <begin position="54"/>
        <end position="500"/>
    </location>
</feature>
<dbReference type="AlphaFoldDB" id="A0A229RR22"/>
<dbReference type="GO" id="GO:0022857">
    <property type="term" value="F:transmembrane transporter activity"/>
    <property type="evidence" value="ECO:0007669"/>
    <property type="project" value="InterPro"/>
</dbReference>
<accession>A0A229RR22</accession>
<keyword evidence="3" id="KW-1003">Cell membrane</keyword>
<dbReference type="PROSITE" id="PS50850">
    <property type="entry name" value="MFS"/>
    <property type="match status" value="1"/>
</dbReference>
<keyword evidence="2" id="KW-0813">Transport</keyword>
<feature type="transmembrane region" description="Helical" evidence="7">
    <location>
        <begin position="119"/>
        <end position="138"/>
    </location>
</feature>
<keyword evidence="5 7" id="KW-1133">Transmembrane helix</keyword>
<feature type="transmembrane region" description="Helical" evidence="7">
    <location>
        <begin position="88"/>
        <end position="107"/>
    </location>
</feature>
<dbReference type="Gene3D" id="1.20.1720.10">
    <property type="entry name" value="Multidrug resistance protein D"/>
    <property type="match status" value="1"/>
</dbReference>
<feature type="transmembrane region" description="Helical" evidence="7">
    <location>
        <begin position="343"/>
        <end position="361"/>
    </location>
</feature>
<evidence type="ECO:0000256" key="2">
    <source>
        <dbReference type="ARBA" id="ARBA00022448"/>
    </source>
</evidence>
<dbReference type="InterPro" id="IPR011701">
    <property type="entry name" value="MFS"/>
</dbReference>
<evidence type="ECO:0000256" key="4">
    <source>
        <dbReference type="ARBA" id="ARBA00022692"/>
    </source>
</evidence>
<feature type="transmembrane region" description="Helical" evidence="7">
    <location>
        <begin position="445"/>
        <end position="464"/>
    </location>
</feature>
<feature type="transmembrane region" description="Helical" evidence="7">
    <location>
        <begin position="401"/>
        <end position="424"/>
    </location>
</feature>
<dbReference type="PANTHER" id="PTHR42718">
    <property type="entry name" value="MAJOR FACILITATOR SUPERFAMILY MULTIDRUG TRANSPORTER MFSC"/>
    <property type="match status" value="1"/>
</dbReference>
<keyword evidence="10" id="KW-1185">Reference proteome</keyword>
<feature type="transmembrane region" description="Helical" evidence="7">
    <location>
        <begin position="207"/>
        <end position="229"/>
    </location>
</feature>
<feature type="transmembrane region" description="Helical" evidence="7">
    <location>
        <begin position="476"/>
        <end position="496"/>
    </location>
</feature>